<dbReference type="STRING" id="98765.A0A2R6NIK6"/>
<dbReference type="AlphaFoldDB" id="A0A2R6NIK6"/>
<evidence type="ECO:0000256" key="7">
    <source>
        <dbReference type="ARBA" id="ARBA00023136"/>
    </source>
</evidence>
<comment type="caution">
    <text evidence="8">The sequence shown here is derived from an EMBL/GenBank/DDBJ whole genome shotgun (WGS) entry which is preliminary data.</text>
</comment>
<dbReference type="GO" id="GO:0016765">
    <property type="term" value="F:transferase activity, transferring alkyl or aryl (other than methyl) groups"/>
    <property type="evidence" value="ECO:0007669"/>
    <property type="project" value="InterPro"/>
</dbReference>
<keyword evidence="9" id="KW-1185">Reference proteome</keyword>
<dbReference type="GO" id="GO:0005743">
    <property type="term" value="C:mitochondrial inner membrane"/>
    <property type="evidence" value="ECO:0007669"/>
    <property type="project" value="TreeGrafter"/>
</dbReference>
<dbReference type="InterPro" id="IPR039653">
    <property type="entry name" value="Prenyltransferase"/>
</dbReference>
<dbReference type="Gene3D" id="1.10.357.140">
    <property type="entry name" value="UbiA prenyltransferase"/>
    <property type="match status" value="1"/>
</dbReference>
<keyword evidence="5" id="KW-0812">Transmembrane</keyword>
<name>A0A2R6NIK6_9APHY</name>
<keyword evidence="7" id="KW-0472">Membrane</keyword>
<evidence type="ECO:0000256" key="6">
    <source>
        <dbReference type="ARBA" id="ARBA00022989"/>
    </source>
</evidence>
<accession>A0A2R6NIK6</accession>
<dbReference type="PANTHER" id="PTHR11048:SF28">
    <property type="entry name" value="4-HYDROXYBENZOATE POLYPRENYLTRANSFERASE, MITOCHONDRIAL"/>
    <property type="match status" value="1"/>
</dbReference>
<evidence type="ECO:0000313" key="9">
    <source>
        <dbReference type="Proteomes" id="UP000186601"/>
    </source>
</evidence>
<evidence type="ECO:0000256" key="4">
    <source>
        <dbReference type="ARBA" id="ARBA00022679"/>
    </source>
</evidence>
<dbReference type="FunFam" id="1.20.120.1780:FF:000001">
    <property type="entry name" value="4-hydroxybenzoate octaprenyltransferase"/>
    <property type="match status" value="1"/>
</dbReference>
<evidence type="ECO:0000313" key="8">
    <source>
        <dbReference type="EMBL" id="PSR71812.1"/>
    </source>
</evidence>
<dbReference type="Gene3D" id="1.20.120.1780">
    <property type="entry name" value="UbiA prenyltransferase"/>
    <property type="match status" value="1"/>
</dbReference>
<comment type="similarity">
    <text evidence="3">Belongs to the UbiA prenyltransferase family.</text>
</comment>
<dbReference type="CDD" id="cd13959">
    <property type="entry name" value="PT_UbiA_COQ2"/>
    <property type="match status" value="1"/>
</dbReference>
<sequence>MAAYATEAPLTTPLTYLSLFGLGALIMRSAGCTINDMADRDFDNPFLVSRFARVGGKPSLDLSLTSPSGLAFNWGALLGWSAVAGSANWEVVLPLYAGGICWTLVYDTIYAHQDKDDDVKVGVRSTALLFGDHTRTILSAFSASSISLFTYAGLMNGQGLPFCTGVGLAGVQLARILYKTDFNSRPSCWQGFKDCGRAGAFIWAGALADYGLLLGGVQLPTLWPITHGIILGNEAVILSALWSLDSFTLFQL</sequence>
<keyword evidence="6" id="KW-1133">Transmembrane helix</keyword>
<evidence type="ECO:0000256" key="2">
    <source>
        <dbReference type="ARBA" id="ARBA00004141"/>
    </source>
</evidence>
<gene>
    <name evidence="8" type="ORF">PHLCEN_2v12313</name>
</gene>
<dbReference type="OrthoDB" id="18170at2759"/>
<dbReference type="InterPro" id="IPR000537">
    <property type="entry name" value="UbiA_prenyltransferase"/>
</dbReference>
<dbReference type="InterPro" id="IPR044878">
    <property type="entry name" value="UbiA_sf"/>
</dbReference>
<evidence type="ECO:0000256" key="5">
    <source>
        <dbReference type="ARBA" id="ARBA00022692"/>
    </source>
</evidence>
<dbReference type="PANTHER" id="PTHR11048">
    <property type="entry name" value="PRENYLTRANSFERASES"/>
    <property type="match status" value="1"/>
</dbReference>
<protein>
    <submittedName>
        <fullName evidence="8">Uncharacterized protein</fullName>
    </submittedName>
</protein>
<dbReference type="Pfam" id="PF01040">
    <property type="entry name" value="UbiA"/>
    <property type="match status" value="1"/>
</dbReference>
<comment type="cofactor">
    <cofactor evidence="1">
        <name>Mg(2+)</name>
        <dbReference type="ChEBI" id="CHEBI:18420"/>
    </cofactor>
</comment>
<dbReference type="EMBL" id="MLYV02001242">
    <property type="protein sequence ID" value="PSR71812.1"/>
    <property type="molecule type" value="Genomic_DNA"/>
</dbReference>
<comment type="subcellular location">
    <subcellularLocation>
        <location evidence="2">Membrane</location>
        <topology evidence="2">Multi-pass membrane protein</topology>
    </subcellularLocation>
</comment>
<evidence type="ECO:0000256" key="1">
    <source>
        <dbReference type="ARBA" id="ARBA00001946"/>
    </source>
</evidence>
<evidence type="ECO:0000256" key="3">
    <source>
        <dbReference type="ARBA" id="ARBA00005985"/>
    </source>
</evidence>
<reference evidence="8 9" key="1">
    <citation type="submission" date="2018-02" db="EMBL/GenBank/DDBJ databases">
        <title>Genome sequence of the basidiomycete white-rot fungus Phlebia centrifuga.</title>
        <authorList>
            <person name="Granchi Z."/>
            <person name="Peng M."/>
            <person name="de Vries R.P."/>
            <person name="Hilden K."/>
            <person name="Makela M.R."/>
            <person name="Grigoriev I."/>
            <person name="Riley R."/>
        </authorList>
    </citation>
    <scope>NUCLEOTIDE SEQUENCE [LARGE SCALE GENOMIC DNA]</scope>
    <source>
        <strain evidence="8 9">FBCC195</strain>
    </source>
</reference>
<dbReference type="GO" id="GO:0006744">
    <property type="term" value="P:ubiquinone biosynthetic process"/>
    <property type="evidence" value="ECO:0007669"/>
    <property type="project" value="TreeGrafter"/>
</dbReference>
<proteinExistence type="inferred from homology"/>
<dbReference type="Proteomes" id="UP000186601">
    <property type="component" value="Unassembled WGS sequence"/>
</dbReference>
<organism evidence="8 9">
    <name type="scientific">Hermanssonia centrifuga</name>
    <dbReference type="NCBI Taxonomy" id="98765"/>
    <lineage>
        <taxon>Eukaryota</taxon>
        <taxon>Fungi</taxon>
        <taxon>Dikarya</taxon>
        <taxon>Basidiomycota</taxon>
        <taxon>Agaricomycotina</taxon>
        <taxon>Agaricomycetes</taxon>
        <taxon>Polyporales</taxon>
        <taxon>Meruliaceae</taxon>
        <taxon>Hermanssonia</taxon>
    </lineage>
</organism>
<keyword evidence="4" id="KW-0808">Transferase</keyword>